<dbReference type="AlphaFoldDB" id="A0A7Y8AJY5"/>
<organism evidence="6 7">
    <name type="scientific">Pseudomonas tolaasii</name>
    <dbReference type="NCBI Taxonomy" id="29442"/>
    <lineage>
        <taxon>Bacteria</taxon>
        <taxon>Pseudomonadati</taxon>
        <taxon>Pseudomonadota</taxon>
        <taxon>Gammaproteobacteria</taxon>
        <taxon>Pseudomonadales</taxon>
        <taxon>Pseudomonadaceae</taxon>
        <taxon>Pseudomonas</taxon>
    </lineage>
</organism>
<dbReference type="InterPro" id="IPR027417">
    <property type="entry name" value="P-loop_NTPase"/>
</dbReference>
<evidence type="ECO:0000256" key="4">
    <source>
        <dbReference type="ARBA" id="ARBA00022840"/>
    </source>
</evidence>
<dbReference type="RefSeq" id="WP_016973313.1">
    <property type="nucleotide sequence ID" value="NZ_CP020369.1"/>
</dbReference>
<sequence length="443" mass="49597">MSSDIAIQVEGLNKCYHIYDKPHDRLKQMLMRGRRQYFKEFWALRDVSFEIKKGETVGIIGRNGSGKSTLLQMICGTLNPTSGTVRTNGRIAALLELGAGFNPEFTGRENVYMNGAILGLTEDQVDARFEEIAAFADIGDFIEQPVKTYSSGMFVRLAFASNIMSRPEIMIVDEALSVGDMNFQAKCMTALTRIQDDGATILFVSHDVGSVKSLCSRGVYLERGRLVTVGPAADVAERYIRTMQEEMNAEHRKQTTVPGFAGKPAAQSGNRVAQKDELNFKRSSEFETRVAQFRFGSAEVRSTCVELVDTDGQDLVFVEFNQEVIVKVYFEAYAEKEISVNISVFDDKKNNIIGCGFPHIDQPYLVTKAGARYLAEYALKLPLQEGNYSLRVNISSTIVENETAEFIDVVSDAVVFRVGRWEKARVWSKVHGFSQLKLHEFEV</sequence>
<dbReference type="Pfam" id="PF14524">
    <property type="entry name" value="Wzt_C"/>
    <property type="match status" value="1"/>
</dbReference>
<evidence type="ECO:0000256" key="1">
    <source>
        <dbReference type="ARBA" id="ARBA00005417"/>
    </source>
</evidence>
<dbReference type="GO" id="GO:0016887">
    <property type="term" value="F:ATP hydrolysis activity"/>
    <property type="evidence" value="ECO:0007669"/>
    <property type="project" value="InterPro"/>
</dbReference>
<evidence type="ECO:0000256" key="2">
    <source>
        <dbReference type="ARBA" id="ARBA00022448"/>
    </source>
</evidence>
<dbReference type="Proteomes" id="UP000549134">
    <property type="component" value="Unassembled WGS sequence"/>
</dbReference>
<reference evidence="6 7" key="1">
    <citation type="submission" date="2020-04" db="EMBL/GenBank/DDBJ databases">
        <title>Molecular characterization of pseudomonads from Agaricus bisporus reveal novel blotch 2 pathogens in Western Europe.</title>
        <authorList>
            <person name="Taparia T."/>
            <person name="Krijger M."/>
            <person name="Haynes E."/>
            <person name="Elpinstone J.G."/>
            <person name="Noble R."/>
            <person name="Van Der Wolf J."/>
        </authorList>
    </citation>
    <scope>NUCLEOTIDE SEQUENCE [LARGE SCALE GENOMIC DNA]</scope>
    <source>
        <strain evidence="6 7">IPO3746</strain>
    </source>
</reference>
<dbReference type="GO" id="GO:0005524">
    <property type="term" value="F:ATP binding"/>
    <property type="evidence" value="ECO:0007669"/>
    <property type="project" value="UniProtKB-KW"/>
</dbReference>
<dbReference type="SMART" id="SM00382">
    <property type="entry name" value="AAA"/>
    <property type="match status" value="1"/>
</dbReference>
<proteinExistence type="inferred from homology"/>
<keyword evidence="4 6" id="KW-0067">ATP-binding</keyword>
<accession>A0A7Y8AJY5</accession>
<dbReference type="InterPro" id="IPR029439">
    <property type="entry name" value="Wzt_C"/>
</dbReference>
<dbReference type="GO" id="GO:0016020">
    <property type="term" value="C:membrane"/>
    <property type="evidence" value="ECO:0007669"/>
    <property type="project" value="InterPro"/>
</dbReference>
<evidence type="ECO:0000313" key="6">
    <source>
        <dbReference type="EMBL" id="NWD35531.1"/>
    </source>
</evidence>
<evidence type="ECO:0000259" key="5">
    <source>
        <dbReference type="PROSITE" id="PS50893"/>
    </source>
</evidence>
<evidence type="ECO:0000256" key="3">
    <source>
        <dbReference type="ARBA" id="ARBA00022741"/>
    </source>
</evidence>
<dbReference type="GO" id="GO:0140359">
    <property type="term" value="F:ABC-type transporter activity"/>
    <property type="evidence" value="ECO:0007669"/>
    <property type="project" value="InterPro"/>
</dbReference>
<dbReference type="PANTHER" id="PTHR46743">
    <property type="entry name" value="TEICHOIC ACIDS EXPORT ATP-BINDING PROTEIN TAGH"/>
    <property type="match status" value="1"/>
</dbReference>
<comment type="similarity">
    <text evidence="1">Belongs to the ABC transporter superfamily.</text>
</comment>
<dbReference type="GeneID" id="55846478"/>
<dbReference type="Gene3D" id="2.70.50.60">
    <property type="entry name" value="abc- transporter (atp binding component) like domain"/>
    <property type="match status" value="1"/>
</dbReference>
<dbReference type="InterPro" id="IPR017871">
    <property type="entry name" value="ABC_transporter-like_CS"/>
</dbReference>
<dbReference type="PROSITE" id="PS50893">
    <property type="entry name" value="ABC_TRANSPORTER_2"/>
    <property type="match status" value="1"/>
</dbReference>
<dbReference type="PANTHER" id="PTHR46743:SF2">
    <property type="entry name" value="TEICHOIC ACIDS EXPORT ATP-BINDING PROTEIN TAGH"/>
    <property type="match status" value="1"/>
</dbReference>
<protein>
    <submittedName>
        <fullName evidence="6">ABC transporter ATP-binding protein</fullName>
    </submittedName>
</protein>
<comment type="caution">
    <text evidence="6">The sequence shown here is derived from an EMBL/GenBank/DDBJ whole genome shotgun (WGS) entry which is preliminary data.</text>
</comment>
<dbReference type="CDD" id="cd03220">
    <property type="entry name" value="ABC_KpsT_Wzt"/>
    <property type="match status" value="1"/>
</dbReference>
<dbReference type="EMBL" id="JACAQK010000006">
    <property type="protein sequence ID" value="NWD35531.1"/>
    <property type="molecule type" value="Genomic_DNA"/>
</dbReference>
<feature type="domain" description="ABC transporter" evidence="5">
    <location>
        <begin position="24"/>
        <end position="248"/>
    </location>
</feature>
<dbReference type="SUPFAM" id="SSF52540">
    <property type="entry name" value="P-loop containing nucleoside triphosphate hydrolases"/>
    <property type="match status" value="1"/>
</dbReference>
<gene>
    <name evidence="6" type="ORF">HX787_06665</name>
</gene>
<dbReference type="InterPro" id="IPR003439">
    <property type="entry name" value="ABC_transporter-like_ATP-bd"/>
</dbReference>
<name>A0A7Y8AJY5_PSETO</name>
<dbReference type="PROSITE" id="PS00211">
    <property type="entry name" value="ABC_TRANSPORTER_1"/>
    <property type="match status" value="1"/>
</dbReference>
<dbReference type="CDD" id="cd10147">
    <property type="entry name" value="Wzt_C-like"/>
    <property type="match status" value="1"/>
</dbReference>
<dbReference type="Gene3D" id="3.40.50.300">
    <property type="entry name" value="P-loop containing nucleotide triphosphate hydrolases"/>
    <property type="match status" value="1"/>
</dbReference>
<evidence type="ECO:0000313" key="7">
    <source>
        <dbReference type="Proteomes" id="UP000549134"/>
    </source>
</evidence>
<keyword evidence="2" id="KW-0813">Transport</keyword>
<dbReference type="InterPro" id="IPR050683">
    <property type="entry name" value="Bact_Polysacc_Export_ATP-bd"/>
</dbReference>
<dbReference type="Pfam" id="PF00005">
    <property type="entry name" value="ABC_tran"/>
    <property type="match status" value="1"/>
</dbReference>
<dbReference type="InterPro" id="IPR003593">
    <property type="entry name" value="AAA+_ATPase"/>
</dbReference>
<dbReference type="InterPro" id="IPR015860">
    <property type="entry name" value="ABC_transpr_TagH-like"/>
</dbReference>
<keyword evidence="3" id="KW-0547">Nucleotide-binding</keyword>